<sequence>MATAGFPTRPPSWLNVRDAKRIYHINDIHIWVVDQKYIVKQTPTSMDPDNLNSEAATHRWLTENTIVPVPRVHAEWRSPNNRYHFILEDRARGCSLQQAWSRLSERARWRIAEQVTAHMRSLSRFQAGSLRTVNRKALMTNWFVPSTGGRDRFRYMYRTDREILEGEFVPSLQRRRVSSQTIQRLVRTFPPTNGRFCLTHADLYMGNVMVDPERGTLTAIIDWETAGYWPEWYQTVRLTLGAVTKDDRNWKEMLLSLHKEEEVPNALRARAWMHIVERLILKSPTDSKAHRWLHMLEDYIRGVDVDLKNYVSCREYPYPRGDNRGRDQTRARSPGRARSPTRYDDNAGYGGRWQHSYYVNNRADNYYTGDIFPQNLFTGGRHSGGGR</sequence>
<dbReference type="AlphaFoldDB" id="A0AAN7AE50"/>
<evidence type="ECO:0000256" key="1">
    <source>
        <dbReference type="SAM" id="MobiDB-lite"/>
    </source>
</evidence>
<keyword evidence="3" id="KW-0418">Kinase</keyword>
<keyword evidence="3" id="KW-0808">Transferase</keyword>
<keyword evidence="4" id="KW-1185">Reference proteome</keyword>
<dbReference type="GO" id="GO:0016301">
    <property type="term" value="F:kinase activity"/>
    <property type="evidence" value="ECO:0007669"/>
    <property type="project" value="UniProtKB-KW"/>
</dbReference>
<feature type="region of interest" description="Disordered" evidence="1">
    <location>
        <begin position="318"/>
        <end position="347"/>
    </location>
</feature>
<comment type="caution">
    <text evidence="3">The sequence shown here is derived from an EMBL/GenBank/DDBJ whole genome shotgun (WGS) entry which is preliminary data.</text>
</comment>
<dbReference type="InterPro" id="IPR011009">
    <property type="entry name" value="Kinase-like_dom_sf"/>
</dbReference>
<dbReference type="CDD" id="cd05120">
    <property type="entry name" value="APH_ChoK_like"/>
    <property type="match status" value="1"/>
</dbReference>
<dbReference type="InterPro" id="IPR002575">
    <property type="entry name" value="Aminoglycoside_PTrfase"/>
</dbReference>
<dbReference type="Proteomes" id="UP001302126">
    <property type="component" value="Unassembled WGS sequence"/>
</dbReference>
<name>A0AAN7AE50_9PEZI</name>
<evidence type="ECO:0000313" key="3">
    <source>
        <dbReference type="EMBL" id="KAK4182665.1"/>
    </source>
</evidence>
<reference evidence="3" key="1">
    <citation type="journal article" date="2023" name="Mol. Phylogenet. Evol.">
        <title>Genome-scale phylogeny and comparative genomics of the fungal order Sordariales.</title>
        <authorList>
            <person name="Hensen N."/>
            <person name="Bonometti L."/>
            <person name="Westerberg I."/>
            <person name="Brannstrom I.O."/>
            <person name="Guillou S."/>
            <person name="Cros-Aarteil S."/>
            <person name="Calhoun S."/>
            <person name="Haridas S."/>
            <person name="Kuo A."/>
            <person name="Mondo S."/>
            <person name="Pangilinan J."/>
            <person name="Riley R."/>
            <person name="LaButti K."/>
            <person name="Andreopoulos B."/>
            <person name="Lipzen A."/>
            <person name="Chen C."/>
            <person name="Yan M."/>
            <person name="Daum C."/>
            <person name="Ng V."/>
            <person name="Clum A."/>
            <person name="Steindorff A."/>
            <person name="Ohm R.A."/>
            <person name="Martin F."/>
            <person name="Silar P."/>
            <person name="Natvig D.O."/>
            <person name="Lalanne C."/>
            <person name="Gautier V."/>
            <person name="Ament-Velasquez S.L."/>
            <person name="Kruys A."/>
            <person name="Hutchinson M.I."/>
            <person name="Powell A.J."/>
            <person name="Barry K."/>
            <person name="Miller A.N."/>
            <person name="Grigoriev I.V."/>
            <person name="Debuchy R."/>
            <person name="Gladieux P."/>
            <person name="Hiltunen Thoren M."/>
            <person name="Johannesson H."/>
        </authorList>
    </citation>
    <scope>NUCLEOTIDE SEQUENCE</scope>
    <source>
        <strain evidence="3">PSN309</strain>
    </source>
</reference>
<dbReference type="Gene3D" id="3.90.1200.10">
    <property type="match status" value="1"/>
</dbReference>
<organism evidence="3 4">
    <name type="scientific">Podospora australis</name>
    <dbReference type="NCBI Taxonomy" id="1536484"/>
    <lineage>
        <taxon>Eukaryota</taxon>
        <taxon>Fungi</taxon>
        <taxon>Dikarya</taxon>
        <taxon>Ascomycota</taxon>
        <taxon>Pezizomycotina</taxon>
        <taxon>Sordariomycetes</taxon>
        <taxon>Sordariomycetidae</taxon>
        <taxon>Sordariales</taxon>
        <taxon>Podosporaceae</taxon>
        <taxon>Podospora</taxon>
    </lineage>
</organism>
<dbReference type="InterPro" id="IPR051678">
    <property type="entry name" value="AGP_Transferase"/>
</dbReference>
<dbReference type="PANTHER" id="PTHR21310">
    <property type="entry name" value="AMINOGLYCOSIDE PHOSPHOTRANSFERASE-RELATED-RELATED"/>
    <property type="match status" value="1"/>
</dbReference>
<accession>A0AAN7AE50</accession>
<proteinExistence type="predicted"/>
<reference evidence="3" key="2">
    <citation type="submission" date="2023-05" db="EMBL/GenBank/DDBJ databases">
        <authorList>
            <consortium name="Lawrence Berkeley National Laboratory"/>
            <person name="Steindorff A."/>
            <person name="Hensen N."/>
            <person name="Bonometti L."/>
            <person name="Westerberg I."/>
            <person name="Brannstrom I.O."/>
            <person name="Guillou S."/>
            <person name="Cros-Aarteil S."/>
            <person name="Calhoun S."/>
            <person name="Haridas S."/>
            <person name="Kuo A."/>
            <person name="Mondo S."/>
            <person name="Pangilinan J."/>
            <person name="Riley R."/>
            <person name="Labutti K."/>
            <person name="Andreopoulos B."/>
            <person name="Lipzen A."/>
            <person name="Chen C."/>
            <person name="Yanf M."/>
            <person name="Daum C."/>
            <person name="Ng V."/>
            <person name="Clum A."/>
            <person name="Ohm R."/>
            <person name="Martin F."/>
            <person name="Silar P."/>
            <person name="Natvig D."/>
            <person name="Lalanne C."/>
            <person name="Gautier V."/>
            <person name="Ament-Velasquez S.L."/>
            <person name="Kruys A."/>
            <person name="Hutchinson M.I."/>
            <person name="Powell A.J."/>
            <person name="Barry K."/>
            <person name="Miller A.N."/>
            <person name="Grigoriev I.V."/>
            <person name="Debuchy R."/>
            <person name="Gladieux P."/>
            <person name="Thoren M.H."/>
            <person name="Johannesson H."/>
        </authorList>
    </citation>
    <scope>NUCLEOTIDE SEQUENCE</scope>
    <source>
        <strain evidence="3">PSN309</strain>
    </source>
</reference>
<gene>
    <name evidence="3" type="ORF">QBC35DRAFT_395503</name>
</gene>
<evidence type="ECO:0000313" key="4">
    <source>
        <dbReference type="Proteomes" id="UP001302126"/>
    </source>
</evidence>
<dbReference type="EMBL" id="MU864625">
    <property type="protein sequence ID" value="KAK4182665.1"/>
    <property type="molecule type" value="Genomic_DNA"/>
</dbReference>
<evidence type="ECO:0000259" key="2">
    <source>
        <dbReference type="Pfam" id="PF01636"/>
    </source>
</evidence>
<feature type="domain" description="Aminoglycoside phosphotransferase" evidence="2">
    <location>
        <begin position="32"/>
        <end position="251"/>
    </location>
</feature>
<dbReference type="Pfam" id="PF01636">
    <property type="entry name" value="APH"/>
    <property type="match status" value="1"/>
</dbReference>
<dbReference type="PANTHER" id="PTHR21310:SF48">
    <property type="entry name" value="AMINOGLYCOSIDE PHOSPHOTRANSFERASE DOMAIN-CONTAINING PROTEIN"/>
    <property type="match status" value="1"/>
</dbReference>
<dbReference type="SUPFAM" id="SSF56112">
    <property type="entry name" value="Protein kinase-like (PK-like)"/>
    <property type="match status" value="1"/>
</dbReference>
<feature type="compositionally biased region" description="Basic and acidic residues" evidence="1">
    <location>
        <begin position="321"/>
        <end position="330"/>
    </location>
</feature>
<protein>
    <submittedName>
        <fullName evidence="3">Kinase-like domain-containing protein</fullName>
    </submittedName>
</protein>